<evidence type="ECO:0000256" key="10">
    <source>
        <dbReference type="HAMAP-Rule" id="MF_00236"/>
    </source>
</evidence>
<dbReference type="Gene3D" id="1.20.5.3310">
    <property type="match status" value="1"/>
</dbReference>
<dbReference type="PRINTS" id="PR01506">
    <property type="entry name" value="TATBPROTEIN"/>
</dbReference>
<keyword evidence="8 10" id="KW-0472">Membrane</keyword>
<comment type="similarity">
    <text evidence="10">Belongs to the TatA/E family.</text>
</comment>
<comment type="function">
    <text evidence="10">Part of the twin-arginine translocation (Tat) system that transports large folded proteins containing a characteristic twin-arginine motif in their signal peptide across membranes. TatA could form the protein-conducting channel of the Tat system.</text>
</comment>
<dbReference type="HOGENOM" id="CLU_086034_1_5_7"/>
<name>G7QDT1_9BACT</name>
<comment type="similarity">
    <text evidence="11">Belongs to the TatB family.</text>
</comment>
<evidence type="ECO:0000256" key="9">
    <source>
        <dbReference type="ARBA" id="ARBA00025340"/>
    </source>
</evidence>
<dbReference type="GO" id="GO:0006886">
    <property type="term" value="P:intracellular protein transport"/>
    <property type="evidence" value="ECO:0007669"/>
    <property type="project" value="UniProtKB-ARBA"/>
</dbReference>
<evidence type="ECO:0000256" key="6">
    <source>
        <dbReference type="ARBA" id="ARBA00022989"/>
    </source>
</evidence>
<dbReference type="OrthoDB" id="9810561at2"/>
<dbReference type="InterPro" id="IPR006312">
    <property type="entry name" value="TatA/E"/>
</dbReference>
<keyword evidence="6 10" id="KW-1133">Transmembrane helix</keyword>
<dbReference type="GO" id="GO:0033281">
    <property type="term" value="C:TAT protein transport complex"/>
    <property type="evidence" value="ECO:0007669"/>
    <property type="project" value="UniProtKB-UniRule"/>
</dbReference>
<evidence type="ECO:0000256" key="7">
    <source>
        <dbReference type="ARBA" id="ARBA00023010"/>
    </source>
</evidence>
<comment type="function">
    <text evidence="9">Part of the twin-arginine translocation (Tat) system that transports large folded proteins containing a characteristic twin-arginine motif in their signal peptide across the thylakoid membrane. Involved in delta pH-dependent protein transport required for chloroplast development, especially thylakoid membrane formation. TATC and TATB mediate precursor recognition, whereas TATA facilitates translocation.</text>
</comment>
<keyword evidence="7 10" id="KW-0811">Translocation</keyword>
<feature type="compositionally biased region" description="Basic and acidic residues" evidence="12">
    <location>
        <begin position="50"/>
        <end position="71"/>
    </location>
</feature>
<organism evidence="13 14">
    <name type="scientific">Solidesulfovibrio carbinoliphilus subsp. oakridgensis</name>
    <dbReference type="NCBI Taxonomy" id="694327"/>
    <lineage>
        <taxon>Bacteria</taxon>
        <taxon>Pseudomonadati</taxon>
        <taxon>Thermodesulfobacteriota</taxon>
        <taxon>Desulfovibrionia</taxon>
        <taxon>Desulfovibrionales</taxon>
        <taxon>Desulfovibrionaceae</taxon>
        <taxon>Solidesulfovibrio</taxon>
    </lineage>
</organism>
<keyword evidence="2 10" id="KW-0813">Transport</keyword>
<dbReference type="HAMAP" id="MF_00236">
    <property type="entry name" value="TatA_E"/>
    <property type="match status" value="1"/>
</dbReference>
<gene>
    <name evidence="10" type="primary">tatA</name>
    <name evidence="13" type="ORF">DFW101_0570</name>
</gene>
<dbReference type="EMBL" id="CM001368">
    <property type="protein sequence ID" value="EHJ46587.1"/>
    <property type="molecule type" value="Genomic_DNA"/>
</dbReference>
<dbReference type="GO" id="GO:0008320">
    <property type="term" value="F:protein transmembrane transporter activity"/>
    <property type="evidence" value="ECO:0007669"/>
    <property type="project" value="UniProtKB-UniRule"/>
</dbReference>
<feature type="region of interest" description="Disordered" evidence="12">
    <location>
        <begin position="50"/>
        <end position="159"/>
    </location>
</feature>
<evidence type="ECO:0000256" key="8">
    <source>
        <dbReference type="ARBA" id="ARBA00023136"/>
    </source>
</evidence>
<dbReference type="InterPro" id="IPR003369">
    <property type="entry name" value="TatA/B/E"/>
</dbReference>
<sequence>MFGIGSTELLIILVVALIVIGPSKLPDLMRTLGKGMAEFRRMSSDVKSTFEAEVDRADRENRQAEARKELYPEQAAAAQSAASVETVAAPSGAAPAVKPAAPAQPAGAPEHAGNTAEASSAKADPAAKTHATPADAAKAVASKQDEANEAAPGKEAPTA</sequence>
<evidence type="ECO:0000256" key="3">
    <source>
        <dbReference type="ARBA" id="ARBA00022475"/>
    </source>
</evidence>
<evidence type="ECO:0000313" key="14">
    <source>
        <dbReference type="Proteomes" id="UP000004662"/>
    </source>
</evidence>
<feature type="transmembrane region" description="Helical" evidence="10">
    <location>
        <begin position="6"/>
        <end position="25"/>
    </location>
</feature>
<protein>
    <recommendedName>
        <fullName evidence="10 11">Multifunctional fusion protein</fullName>
    </recommendedName>
    <domain>
        <recommendedName>
            <fullName evidence="10">Sec-independent protein translocase protein TatA</fullName>
        </recommendedName>
    </domain>
    <domain>
        <recommendedName>
            <fullName evidence="11">Sec-independent protein translocase protein TatB homolog</fullName>
        </recommendedName>
    </domain>
</protein>
<dbReference type="RefSeq" id="WP_009180023.1">
    <property type="nucleotide sequence ID" value="NZ_CM001368.1"/>
</dbReference>
<keyword evidence="5 10" id="KW-0653">Protein transport</keyword>
<dbReference type="AlphaFoldDB" id="G7QDT1"/>
<feature type="compositionally biased region" description="Low complexity" evidence="12">
    <location>
        <begin position="73"/>
        <end position="142"/>
    </location>
</feature>
<dbReference type="PANTHER" id="PTHR33162">
    <property type="entry name" value="SEC-INDEPENDENT PROTEIN TRANSLOCASE PROTEIN TATA, CHLOROPLASTIC"/>
    <property type="match status" value="1"/>
</dbReference>
<evidence type="ECO:0000256" key="2">
    <source>
        <dbReference type="ARBA" id="ARBA00022448"/>
    </source>
</evidence>
<dbReference type="eggNOG" id="COG1826">
    <property type="taxonomic scope" value="Bacteria"/>
</dbReference>
<keyword evidence="3 10" id="KW-1003">Cell membrane</keyword>
<evidence type="ECO:0000256" key="1">
    <source>
        <dbReference type="ARBA" id="ARBA00004167"/>
    </source>
</evidence>
<keyword evidence="4 10" id="KW-0812">Transmembrane</keyword>
<dbReference type="PANTHER" id="PTHR33162:SF1">
    <property type="entry name" value="SEC-INDEPENDENT PROTEIN TRANSLOCASE PROTEIN TATA, CHLOROPLASTIC"/>
    <property type="match status" value="1"/>
</dbReference>
<comment type="subcellular location">
    <subcellularLocation>
        <location evidence="10">Cell membrane</location>
        <topology evidence="10">Single-pass membrane protein</topology>
    </subcellularLocation>
    <subcellularLocation>
        <location evidence="1">Membrane</location>
        <topology evidence="1">Single-pass membrane protein</topology>
    </subcellularLocation>
</comment>
<dbReference type="Proteomes" id="UP000004662">
    <property type="component" value="Chromosome"/>
</dbReference>
<dbReference type="GO" id="GO:0043953">
    <property type="term" value="P:protein transport by the Tat complex"/>
    <property type="evidence" value="ECO:0007669"/>
    <property type="project" value="UniProtKB-UniRule"/>
</dbReference>
<reference evidence="14" key="1">
    <citation type="journal article" date="2015" name="Genome Announc.">
        <title>High-Quality Draft Genome Sequence of Desulfovibrio carbinoliphilus FW-101-2B, an Organic Acid-Oxidizing Sulfate-Reducing Bacterium Isolated from Uranium(VI)-Contaminated Groundwater.</title>
        <authorList>
            <person name="Ramsay B.D."/>
            <person name="Hwang C."/>
            <person name="Woo H.L."/>
            <person name="Carroll S.L."/>
            <person name="Lucas S."/>
            <person name="Han J."/>
            <person name="Lapidus A.L."/>
            <person name="Cheng J.F."/>
            <person name="Goodwin L.A."/>
            <person name="Pitluck S."/>
            <person name="Peters L."/>
            <person name="Chertkov O."/>
            <person name="Held B."/>
            <person name="Detter J.C."/>
            <person name="Han C.S."/>
            <person name="Tapia R."/>
            <person name="Land M.L."/>
            <person name="Hauser L.J."/>
            <person name="Kyrpides N.C."/>
            <person name="Ivanova N.N."/>
            <person name="Mikhailova N."/>
            <person name="Pagani I."/>
            <person name="Woyke T."/>
            <person name="Arkin A.P."/>
            <person name="Dehal P."/>
            <person name="Chivian D."/>
            <person name="Criddle C.S."/>
            <person name="Wu W."/>
            <person name="Chakraborty R."/>
            <person name="Hazen T.C."/>
            <person name="Fields M.W."/>
        </authorList>
    </citation>
    <scope>NUCLEOTIDE SEQUENCE [LARGE SCALE GENOMIC DNA]</scope>
    <source>
        <strain evidence="14">FW-101-2B</strain>
    </source>
</reference>
<dbReference type="HAMAP" id="MF_00237">
    <property type="entry name" value="TatB"/>
    <property type="match status" value="1"/>
</dbReference>
<dbReference type="NCBIfam" id="TIGR01410">
    <property type="entry name" value="tatB"/>
    <property type="match status" value="1"/>
</dbReference>
<evidence type="ECO:0000256" key="4">
    <source>
        <dbReference type="ARBA" id="ARBA00022692"/>
    </source>
</evidence>
<evidence type="ECO:0000256" key="5">
    <source>
        <dbReference type="ARBA" id="ARBA00022927"/>
    </source>
</evidence>
<dbReference type="STRING" id="694327.DFW101_0570"/>
<dbReference type="InterPro" id="IPR018448">
    <property type="entry name" value="TatB"/>
</dbReference>
<evidence type="ECO:0000313" key="13">
    <source>
        <dbReference type="EMBL" id="EHJ46587.1"/>
    </source>
</evidence>
<keyword evidence="14" id="KW-1185">Reference proteome</keyword>
<comment type="subunit">
    <text evidence="10">Forms a complex with TatC.</text>
</comment>
<dbReference type="Pfam" id="PF02416">
    <property type="entry name" value="TatA_B_E"/>
    <property type="match status" value="1"/>
</dbReference>
<proteinExistence type="inferred from homology"/>
<evidence type="ECO:0000256" key="12">
    <source>
        <dbReference type="SAM" id="MobiDB-lite"/>
    </source>
</evidence>
<evidence type="ECO:0000256" key="11">
    <source>
        <dbReference type="HAMAP-Rule" id="MF_00237"/>
    </source>
</evidence>
<accession>G7QDT1</accession>